<feature type="region of interest" description="Disordered" evidence="4">
    <location>
        <begin position="1870"/>
        <end position="1898"/>
    </location>
</feature>
<dbReference type="InterPro" id="IPR015943">
    <property type="entry name" value="WD40/YVTN_repeat-like_dom_sf"/>
</dbReference>
<dbReference type="PROSITE" id="PS00678">
    <property type="entry name" value="WD_REPEATS_1"/>
    <property type="match status" value="1"/>
</dbReference>
<dbReference type="PROSITE" id="PS50197">
    <property type="entry name" value="BEACH"/>
    <property type="match status" value="1"/>
</dbReference>
<dbReference type="Pfam" id="PF00400">
    <property type="entry name" value="WD40"/>
    <property type="match status" value="1"/>
</dbReference>
<dbReference type="CDD" id="cd06071">
    <property type="entry name" value="Beach"/>
    <property type="match status" value="1"/>
</dbReference>
<sequence length="3308" mass="370363">MGDKSSVNPASTKVHLFWDSFLKAEIGSSERGVWFDLFLAEALLQLYDGKTPAELLSLTSTSVGNAVATEIVHDIKSICRSQQDEDDYGALRTHLFHGRGWRAIALLYALGVNDLACASELCRLLTSVYGIEDNGSDAKDSNHYVAEKPVPNIENVCKFRLLSKIKSRTFSMSSGIEGSPGPSRKASTSSYTKRLQKQERDKLKHVSDSEGADNEPVARSHSSPLKIWLDPMDFDYFTTCVRSDDEQLRKPSSVQSSYLKRKSKRMTPHDFRDEKINGVFQTSMSSNQIRILIVDILQSLCQIETLGSSALISCFNFSLDQLCFLQFSVISPSSKHHESLKQGMTRLFLCSLDRILLQVEATNSIVCKGALPIMLRLLDDGIKKAQNSKKQNLALQDFIFGVAYAIINLIHSLLLQHNHPDKLAHFFPHLQQFLTNCSRGRIIDQTVLSIMKFKSVNEKETLSRTRKIVVLLSQLISSFKQMRTKFVHMKLCKKPKHKNCKYALISHHHDNIFGNVYANNLLSSDANEEGSCAITTLFMVFTRLLSDQAEREVVVRTMQAMMTCGTCCCFPASSLISRILKVIQQSDTKVKNLGLLLLEKTIYREVGAIDLESMCQNCVNVPEKDRSFSDLTKHRWACLEAFQDMLLSPYQRVAYTIGSHLMRVTPRCSIQVQREMFFGVFFPVFLTSRKKYEESKLERDKLTLIMCLSAFTHLLGRTRFADEFLQRKGMEHIVKLLPDKSFTPNCCLVIEIIVIVRIWKLETSETLADLNDQDVPELHVLQNCVVNNSKEFLVLLHKLCSFKDEGTVIFNSESEWENYTKSLEKLGLFWKSWMNLCLYCPHIRQYSTRHLSIHCYTLLTSFLQFLSKDVKIKDGNKSDVNEKLIAASHLNLKLLESLIVLSVITPYSGNPGGIGGLKEKLLAIVEGHLGLRSICDVLIRCSGANPSKRTMIPVHQMPKMDTLEMGAMLISEDHNSDSSFENSADEGYDADIDLPCRKVQGKDLSRGQGSLPPSRKLSAMFGDRKCTAIAHPSLLILALNLITSCHRDGKWGKDCVYSLHKLISSLRDVPENAVLLSTHGFTEELLMQFFDLLSEENPKNAEMQQTVLDLFSHLAKFSIKSKELAIFMSFFVKDNPPLKLLLPTLVKVLANSAKQPKFILNFPTAYSNSNLINSTVAHKLGIRLHQLHISTEIESCWSRSALFLPLNPELGWSMWVQGFSFSLWLRLEPHVSVDGDQNDDTAESLSSESGLGSGLDEISISNLLHIISIGYEALVLEFWADSFRELIHVRLTRPDGDKIEILSDVSLEGRLSSNQWHHLSISVHDSVHSGKTIIEITLIIDGWCEVQVPLAFKGLLVRKAKPTNILLGDTKVQGANGEQNGRWQLGGLLMFRRPVLDKKAAIWLTALGPDCYSLTKSRVGDVEPLWSSVFNPKTLTAGIPWDEILDMKKVNLRELQESLFLSYTAKRPDIMNIFPAASAALSSLGSGFRVATIEQRSSQLVPMCVQLVTYCKALPQHCYSFTTAIDSLGGSEVFLFLFARVVEMDGSPIEQAQALELFLRLIHLEPILAQQATPLIPLVRHVIETKKCAPGPHMLKGILEACCDKPGLITCWADELQVTPQGGDFLLTKPFLVTNLVLGPAQAWMDTLPMFLKALLVLLRDDHPHREFNATQLNRANALDSLLYFCKQRLERIVDDQVTLDADLSQSLVVVVRGLMTAPPELDHVTKISDYLLLAHPVHATYISHSRSSMYFVLPPKPPSKTKKYGNKKLGLFVRGDSNDYALFSSAKGTALDHAKLTKALANLQIKQSGQRSRMESTDSGPFEVVCDSGISGSYRGGTNTDSDQHADQEDDILSNTSAHAYFMACANRETEDNSGPEDSSNSTDDDEKFSSDPIGYVEEGDDNVTIGLLELLRDQILVMPDNVAHNALPNVLTPESFIVMANHSNTKITTAVVKVLAAYLERANNEEKQRFIKDKGFYLLAMQLSHTTPSTELADALAGIVKNTHWLPISTQFENEPSDFNLPGMPPLLSLLPKSVGDIALMHNIIVFVQNIFKSGDWRDLLNYGLVESLLKALVCLIHQKKYVISDLCVPESNIIVCDINNFLSLIAIYAVQTSGSNNVNMQIFNEVIMLVEYVCFLENKSCGSEAQCSMAVRQSHCSILQSALKSLSDTIASHPVKAPFLSSVISLSSDEVDSTHSLSSLSSLTIGGKLSKNELNERFKTVVTKVTEFVIYSEPVTEQQITSFEDIRRIDEFVKEVWLFVLHALVTVIERRSMSTRTSWSNVVYSNREIVRTSGSQLFLWLLSPAHSKRLKLFTIQSILNEPRCKDILMYILNNAHLERTLALFLWDIRYQSGISESDARVCEELSSKMEEWCSTQVLGLVNGSNVITVPTVLEACVEAGVARNEWREQHMLQVHKVVHKHEPLVLGVMERAERVTREVVSNQSYQRKLFLESFKSDLVTKVQAVFSWKQIVANLTHERAVWHFPDSYPRSWELDPTEGPARVRNRLRRCRLNIADKYFKPGRANASQAPPPLDFIFKESMSTSSVLIDRLHYDSKIRHMCKASVISPDDELPGELLIGHCCLYFVPTNMGAMEWCFDQIKELHRRRYELQERALEIFLINGETFLVAFESLKDRDNFMAALLDCELHNRVASEPLGDAVDLWREGHLTNWHYLSILNTHSGRSYNDLMQYPVLPFILSDYTSSVLDLTDAKSFRNLQKPMAIQEKKNEQHYINNYNDLLAVMTDAMNAMSHNHEPYHYSSHYSNSGIVLHFLVRLPPFTNMLLNYQDKNFDCPDRTFHSLHTTWRLTSSESTTDVKELIPEFFFLPEFLMNLEGFNFGVKQNNEEVDDVILPPWAPNARLFILIHRQSLESELVREFLPHWIDLVFGYKQTGKAAIDCINVFHPATYYGFDPDSILDPVLRTAGQDMVRLYGQTPKQLFRAAHPMVVKSLAPTSVPPPVLASVKGLQWGHYVGSPGDSAPIQISMHNHHTPITSLVALLSNDVFGLAQNSTLLLTYSKETPLSASVAGTTSVLDAALISWNHGDNVIRAKLRKDQVPFPAIACGVDTIALCASVPDCNQLWVAFVSGKILVYSYKFDGVGGSLDFNPTPTCLVGHQSIVTSIAISRAFSIAVSASDDGSAILWDINRLTYIRSLPLIAIPINLVSISDTLGDIATVGQDPGGGSNLRLHSINGLLVGSVTTREQITALCFSSAPEGVSVNVVACGMCDGHIRLWSSWDLMPVGVISAVRSPNETLTQPIISLTYSQDSQHLYASTADGVVVIWQGSCVKPSAKTPRFLNLTSLA</sequence>
<dbReference type="Pfam" id="PF14844">
    <property type="entry name" value="PH_BEACH"/>
    <property type="match status" value="1"/>
</dbReference>
<proteinExistence type="predicted"/>
<dbReference type="PANTHER" id="PTHR13743">
    <property type="entry name" value="BEIGE/BEACH-RELATED"/>
    <property type="match status" value="1"/>
</dbReference>
<dbReference type="InterPro" id="IPR036372">
    <property type="entry name" value="BEACH_dom_sf"/>
</dbReference>
<evidence type="ECO:0000256" key="2">
    <source>
        <dbReference type="ARBA" id="ARBA00022737"/>
    </source>
</evidence>
<feature type="region of interest" description="Disordered" evidence="4">
    <location>
        <begin position="172"/>
        <end position="219"/>
    </location>
</feature>
<evidence type="ECO:0000256" key="3">
    <source>
        <dbReference type="PROSITE-ProRule" id="PRU00221"/>
    </source>
</evidence>
<dbReference type="SUPFAM" id="SSF50729">
    <property type="entry name" value="PH domain-like"/>
    <property type="match status" value="1"/>
</dbReference>
<organism evidence="7 8">
    <name type="scientific">Nesidiocoris tenuis</name>
    <dbReference type="NCBI Taxonomy" id="355587"/>
    <lineage>
        <taxon>Eukaryota</taxon>
        <taxon>Metazoa</taxon>
        <taxon>Ecdysozoa</taxon>
        <taxon>Arthropoda</taxon>
        <taxon>Hexapoda</taxon>
        <taxon>Insecta</taxon>
        <taxon>Pterygota</taxon>
        <taxon>Neoptera</taxon>
        <taxon>Paraneoptera</taxon>
        <taxon>Hemiptera</taxon>
        <taxon>Heteroptera</taxon>
        <taxon>Panheteroptera</taxon>
        <taxon>Cimicomorpha</taxon>
        <taxon>Miridae</taxon>
        <taxon>Dicyphina</taxon>
        <taxon>Nesidiocoris</taxon>
    </lineage>
</organism>
<dbReference type="PANTHER" id="PTHR13743:SF86">
    <property type="entry name" value="LYSOSOMAL-TRAFFICKING REGULATOR"/>
    <property type="match status" value="1"/>
</dbReference>
<dbReference type="Gene3D" id="2.30.29.30">
    <property type="entry name" value="Pleckstrin-homology domain (PH domain)/Phosphotyrosine-binding domain (PTB)"/>
    <property type="match status" value="1"/>
</dbReference>
<dbReference type="PROSITE" id="PS51783">
    <property type="entry name" value="PH_BEACH"/>
    <property type="match status" value="1"/>
</dbReference>
<evidence type="ECO:0000256" key="4">
    <source>
        <dbReference type="SAM" id="MobiDB-lite"/>
    </source>
</evidence>
<reference evidence="7 8" key="1">
    <citation type="submission" date="2023-09" db="EMBL/GenBank/DDBJ databases">
        <title>Nesidiocoris tenuis whole genome shotgun sequence.</title>
        <authorList>
            <person name="Shibata T."/>
            <person name="Shimoda M."/>
            <person name="Kobayashi T."/>
            <person name="Uehara T."/>
        </authorList>
    </citation>
    <scope>NUCLEOTIDE SEQUENCE [LARGE SCALE GENOMIC DNA]</scope>
    <source>
        <strain evidence="7 8">Japan</strain>
    </source>
</reference>
<dbReference type="InterPro" id="IPR023362">
    <property type="entry name" value="PH-BEACH_dom"/>
</dbReference>
<dbReference type="Gene3D" id="2.130.10.10">
    <property type="entry name" value="YVTN repeat-like/Quinoprotein amine dehydrogenase"/>
    <property type="match status" value="1"/>
</dbReference>
<evidence type="ECO:0000313" key="8">
    <source>
        <dbReference type="Proteomes" id="UP001307889"/>
    </source>
</evidence>
<dbReference type="SMART" id="SM01026">
    <property type="entry name" value="Beach"/>
    <property type="match status" value="1"/>
</dbReference>
<dbReference type="SUPFAM" id="SSF50978">
    <property type="entry name" value="WD40 repeat-like"/>
    <property type="match status" value="1"/>
</dbReference>
<protein>
    <submittedName>
        <fullName evidence="7">Lysosomal trafficking regulator</fullName>
    </submittedName>
</protein>
<dbReference type="SUPFAM" id="SSF81837">
    <property type="entry name" value="BEACH domain"/>
    <property type="match status" value="1"/>
</dbReference>
<dbReference type="InterPro" id="IPR011993">
    <property type="entry name" value="PH-like_dom_sf"/>
</dbReference>
<dbReference type="InterPro" id="IPR050865">
    <property type="entry name" value="BEACH_Domain"/>
</dbReference>
<name>A0ABN7APN9_9HEMI</name>
<feature type="domain" description="BEACH" evidence="5">
    <location>
        <begin position="2651"/>
        <end position="2950"/>
    </location>
</feature>
<dbReference type="CDD" id="cd01201">
    <property type="entry name" value="PH_BEACH"/>
    <property type="match status" value="1"/>
</dbReference>
<evidence type="ECO:0000259" key="5">
    <source>
        <dbReference type="PROSITE" id="PS50197"/>
    </source>
</evidence>
<dbReference type="InterPro" id="IPR036322">
    <property type="entry name" value="WD40_repeat_dom_sf"/>
</dbReference>
<dbReference type="InterPro" id="IPR000409">
    <property type="entry name" value="BEACH_dom"/>
</dbReference>
<accession>A0ABN7APN9</accession>
<feature type="domain" description="BEACH-type PH" evidence="6">
    <location>
        <begin position="2555"/>
        <end position="2646"/>
    </location>
</feature>
<dbReference type="SMART" id="SM00320">
    <property type="entry name" value="WD40"/>
    <property type="match status" value="3"/>
</dbReference>
<keyword evidence="8" id="KW-1185">Reference proteome</keyword>
<dbReference type="InterPro" id="IPR019775">
    <property type="entry name" value="WD40_repeat_CS"/>
</dbReference>
<dbReference type="Proteomes" id="UP001307889">
    <property type="component" value="Chromosome 5"/>
</dbReference>
<feature type="compositionally biased region" description="Basic and acidic residues" evidence="4">
    <location>
        <begin position="196"/>
        <end position="208"/>
    </location>
</feature>
<dbReference type="EMBL" id="AP028913">
    <property type="protein sequence ID" value="BES94182.1"/>
    <property type="molecule type" value="Genomic_DNA"/>
</dbReference>
<gene>
    <name evidence="7" type="ORF">NTJ_06991</name>
</gene>
<dbReference type="PROSITE" id="PS50294">
    <property type="entry name" value="WD_REPEATS_REGION"/>
    <property type="match status" value="1"/>
</dbReference>
<dbReference type="PROSITE" id="PS50082">
    <property type="entry name" value="WD_REPEATS_2"/>
    <property type="match status" value="1"/>
</dbReference>
<evidence type="ECO:0000313" key="7">
    <source>
        <dbReference type="EMBL" id="BES94182.1"/>
    </source>
</evidence>
<keyword evidence="1 3" id="KW-0853">WD repeat</keyword>
<evidence type="ECO:0000256" key="1">
    <source>
        <dbReference type="ARBA" id="ARBA00022574"/>
    </source>
</evidence>
<feature type="repeat" description="WD" evidence="3">
    <location>
        <begin position="3116"/>
        <end position="3157"/>
    </location>
</feature>
<evidence type="ECO:0000259" key="6">
    <source>
        <dbReference type="PROSITE" id="PS51783"/>
    </source>
</evidence>
<dbReference type="Gene3D" id="1.10.1540.10">
    <property type="entry name" value="BEACH domain"/>
    <property type="match status" value="1"/>
</dbReference>
<keyword evidence="2" id="KW-0677">Repeat</keyword>
<dbReference type="InterPro" id="IPR001680">
    <property type="entry name" value="WD40_rpt"/>
</dbReference>
<dbReference type="Pfam" id="PF02138">
    <property type="entry name" value="Beach"/>
    <property type="match status" value="1"/>
</dbReference>